<evidence type="ECO:0000313" key="4">
    <source>
        <dbReference type="Proteomes" id="UP001634747"/>
    </source>
</evidence>
<sequence>MAPRKHSTQSTPQLRAVACVCATVIGAAPTFAQHLTLTIATHYTDDQRAPLTPCLRAYERLHSGITIVHRQLSYRDLLQSLFLSRMGGQPPDIYNLSTTWTRQLVESNALAQPPASISSFVQQSYLPNTTSAITSDGRLWGIPSETDVYMLVYNKLLFAQNGITHPPSNTAEWISDAAKISRTNRQGQLVVSGFTVGSSQNQIVAPFLTLLFSGGQQLIAADGKSTNLTSAAAHSALQAEVDLFRSHGAEWGTVPYQFPSGAIGMMVVPNWFNRPLHQGFEQRFDQTVAVAPIPAGADWRTLQYGFFWSVDANSPHPAEAWALLQWLNTAQQPGGRSCVGNMLMALGGLTGNRQDLAASTAELNTPFLRPFVDALSSGRALPQPSIRHANEIEALTGKYLERAMLGVIPTDTALHQLDAGIRTILQEQE</sequence>
<comment type="caution">
    <text evidence="3">The sequence shown here is derived from an EMBL/GenBank/DDBJ whole genome shotgun (WGS) entry which is preliminary data.</text>
</comment>
<dbReference type="Gene3D" id="3.40.190.10">
    <property type="entry name" value="Periplasmic binding protein-like II"/>
    <property type="match status" value="2"/>
</dbReference>
<dbReference type="PANTHER" id="PTHR43649">
    <property type="entry name" value="ARABINOSE-BINDING PROTEIN-RELATED"/>
    <property type="match status" value="1"/>
</dbReference>
<dbReference type="InterPro" id="IPR050490">
    <property type="entry name" value="Bact_solute-bd_prot1"/>
</dbReference>
<reference evidence="3 4" key="1">
    <citation type="submission" date="2024-12" db="EMBL/GenBank/DDBJ databases">
        <authorList>
            <person name="Lee Y."/>
        </authorList>
    </citation>
    <scope>NUCLEOTIDE SEQUENCE [LARGE SCALE GENOMIC DNA]</scope>
    <source>
        <strain evidence="3 4">03SUJ4</strain>
    </source>
</reference>
<comment type="subcellular location">
    <subcellularLocation>
        <location evidence="1">Periplasm</location>
    </subcellularLocation>
</comment>
<name>A0ABW9KHJ0_9BACT</name>
<dbReference type="RefSeq" id="WP_263414026.1">
    <property type="nucleotide sequence ID" value="NZ_BAABBH010000001.1"/>
</dbReference>
<gene>
    <name evidence="3" type="ORF">ACK2TP_01410</name>
</gene>
<dbReference type="InterPro" id="IPR006059">
    <property type="entry name" value="SBP"/>
</dbReference>
<comment type="similarity">
    <text evidence="2">Belongs to the bacterial solute-binding protein 1 family.</text>
</comment>
<accession>A0ABW9KHJ0</accession>
<dbReference type="EMBL" id="JBJYXY010000001">
    <property type="protein sequence ID" value="MFN2974410.1"/>
    <property type="molecule type" value="Genomic_DNA"/>
</dbReference>
<dbReference type="SUPFAM" id="SSF53850">
    <property type="entry name" value="Periplasmic binding protein-like II"/>
    <property type="match status" value="1"/>
</dbReference>
<dbReference type="PANTHER" id="PTHR43649:SF12">
    <property type="entry name" value="DIACETYLCHITOBIOSE BINDING PROTEIN DASA"/>
    <property type="match status" value="1"/>
</dbReference>
<evidence type="ECO:0000256" key="2">
    <source>
        <dbReference type="ARBA" id="ARBA00008520"/>
    </source>
</evidence>
<proteinExistence type="inferred from homology"/>
<protein>
    <submittedName>
        <fullName evidence="3">ABC transporter substrate-binding protein</fullName>
    </submittedName>
</protein>
<keyword evidence="4" id="KW-1185">Reference proteome</keyword>
<evidence type="ECO:0000256" key="1">
    <source>
        <dbReference type="ARBA" id="ARBA00004418"/>
    </source>
</evidence>
<dbReference type="Proteomes" id="UP001634747">
    <property type="component" value="Unassembled WGS sequence"/>
</dbReference>
<dbReference type="Pfam" id="PF01547">
    <property type="entry name" value="SBP_bac_1"/>
    <property type="match status" value="1"/>
</dbReference>
<organism evidence="3 4">
    <name type="scientific">Terriglobus aquaticus</name>
    <dbReference type="NCBI Taxonomy" id="940139"/>
    <lineage>
        <taxon>Bacteria</taxon>
        <taxon>Pseudomonadati</taxon>
        <taxon>Acidobacteriota</taxon>
        <taxon>Terriglobia</taxon>
        <taxon>Terriglobales</taxon>
        <taxon>Acidobacteriaceae</taxon>
        <taxon>Terriglobus</taxon>
    </lineage>
</organism>
<evidence type="ECO:0000313" key="3">
    <source>
        <dbReference type="EMBL" id="MFN2974410.1"/>
    </source>
</evidence>